<feature type="chain" id="PRO_5003200469" description="FG-GAP repeat protein" evidence="1">
    <location>
        <begin position="27"/>
        <end position="230"/>
    </location>
</feature>
<protein>
    <recommendedName>
        <fullName evidence="4">FG-GAP repeat protein</fullName>
    </recommendedName>
</protein>
<dbReference type="RefSeq" id="WP_007470852.1">
    <property type="nucleotide sequence ID" value="NZ_KI391953.1"/>
</dbReference>
<comment type="caution">
    <text evidence="2">The sequence shown here is derived from an EMBL/GenBank/DDBJ whole genome shotgun (WGS) entry which is preliminary data.</text>
</comment>
<evidence type="ECO:0000313" key="3">
    <source>
        <dbReference type="Proteomes" id="UP000004816"/>
    </source>
</evidence>
<dbReference type="OrthoDB" id="4760726at2"/>
<dbReference type="Proteomes" id="UP000004816">
    <property type="component" value="Unassembled WGS sequence"/>
</dbReference>
<proteinExistence type="predicted"/>
<evidence type="ECO:0000313" key="2">
    <source>
        <dbReference type="EMBL" id="EFV12693.1"/>
    </source>
</evidence>
<organism evidence="2 3">
    <name type="scientific">Segniliparus rugosus (strain ATCC BAA-974 / DSM 45345 / CCUG 50838 / CIP 108380 / JCM 13579 / CDC 945)</name>
    <dbReference type="NCBI Taxonomy" id="679197"/>
    <lineage>
        <taxon>Bacteria</taxon>
        <taxon>Bacillati</taxon>
        <taxon>Actinomycetota</taxon>
        <taxon>Actinomycetes</taxon>
        <taxon>Mycobacteriales</taxon>
        <taxon>Segniliparaceae</taxon>
        <taxon>Segniliparus</taxon>
    </lineage>
</organism>
<name>E5XSL6_SEGRC</name>
<dbReference type="HOGENOM" id="CLU_104585_0_0_11"/>
<accession>E5XSL6</accession>
<feature type="signal peptide" evidence="1">
    <location>
        <begin position="1"/>
        <end position="26"/>
    </location>
</feature>
<keyword evidence="1" id="KW-0732">Signal</keyword>
<sequence>MLPCSGVRLFLASCCFFALSVAPAQADPLPQCDSDHKHTDDCQIQSADPVGLRFEKRRSGGIAEVRVLTKDGALAQNIEQPVNAQERLTGVPSVQDLDGDGRDELLISIESGGTHGNSDWAIWRATGDSTRFQRVDGVLFGGEFWSAGDDLFAVWGSGPMRSWRTTVYRFEGNRIAEVAAVQDDGFTSLDNQHHPCYLLEQDDLARYGLTPETARDRFCASTHKHVPHAI</sequence>
<dbReference type="EMBL" id="ACZI02000002">
    <property type="protein sequence ID" value="EFV12693.1"/>
    <property type="molecule type" value="Genomic_DNA"/>
</dbReference>
<evidence type="ECO:0000256" key="1">
    <source>
        <dbReference type="SAM" id="SignalP"/>
    </source>
</evidence>
<dbReference type="AlphaFoldDB" id="E5XSL6"/>
<dbReference type="SUPFAM" id="SSF69318">
    <property type="entry name" value="Integrin alpha N-terminal domain"/>
    <property type="match status" value="1"/>
</dbReference>
<keyword evidence="3" id="KW-1185">Reference proteome</keyword>
<dbReference type="STRING" id="679197.HMPREF9336_02488"/>
<gene>
    <name evidence="2" type="ORF">HMPREF9336_02488</name>
</gene>
<reference evidence="2 3" key="1">
    <citation type="journal article" date="2011" name="Stand. Genomic Sci.">
        <title>High quality draft genome sequence of Segniliparus rugosus CDC 945(T)= (ATCC BAA-974(T)).</title>
        <authorList>
            <person name="Earl A.M."/>
            <person name="Desjardins C.A."/>
            <person name="Fitzgerald M.G."/>
            <person name="Arachchi H.M."/>
            <person name="Zeng Q."/>
            <person name="Mehta T."/>
            <person name="Griggs A."/>
            <person name="Birren B.W."/>
            <person name="Toney N.C."/>
            <person name="Carr J."/>
            <person name="Posey J."/>
            <person name="Butler W.R."/>
        </authorList>
    </citation>
    <scope>NUCLEOTIDE SEQUENCE [LARGE SCALE GENOMIC DNA]</scope>
    <source>
        <strain evidence="3">ATCC BAA-974 / DSM 45345 / CCUG 50838 / CIP 108380 / JCM 13579 / CDC 945</strain>
    </source>
</reference>
<evidence type="ECO:0008006" key="4">
    <source>
        <dbReference type="Google" id="ProtNLM"/>
    </source>
</evidence>
<dbReference type="InterPro" id="IPR028994">
    <property type="entry name" value="Integrin_alpha_N"/>
</dbReference>